<proteinExistence type="predicted"/>
<dbReference type="EMBL" id="AZRA01000104">
    <property type="protein sequence ID" value="KDB50965.1"/>
    <property type="molecule type" value="Genomic_DNA"/>
</dbReference>
<gene>
    <name evidence="2" type="ORF">X805_34710</name>
</gene>
<dbReference type="Proteomes" id="UP000026714">
    <property type="component" value="Unassembled WGS sequence"/>
</dbReference>
<dbReference type="RefSeq" id="WP_139330795.1">
    <property type="nucleotide sequence ID" value="NZ_AZRA01000104.1"/>
</dbReference>
<feature type="chain" id="PRO_5001579999" evidence="1">
    <location>
        <begin position="30"/>
        <end position="423"/>
    </location>
</feature>
<feature type="signal peptide" evidence="1">
    <location>
        <begin position="1"/>
        <end position="29"/>
    </location>
</feature>
<name>A0A059KHW0_9BURK</name>
<dbReference type="STRING" id="34103.SAMN05421778_106149"/>
<protein>
    <submittedName>
        <fullName evidence="2">Uncharacterized protein</fullName>
    </submittedName>
</protein>
<sequence length="423" mass="45177">MPRSPMRTSWPRPAWLAGALLLSLAGAQAHERESDEALEAPGWSVRAAAALSAMAAREAWPVARRSGVLGSGMTLDEQRGLRLEHATVGAALRLDPTDMTRLQASVDIGRHGDGTTHVETARLDGQRELASGARIGLRAGRMTVPLGSMIDTAGHLDRFAQMPLVRQAVSDGDWIDDGVVLHWQGDVHGPDDATVLERIEVGGWRAQALPGSAESGIAPGLQLRLRRGDWRLEAGAIHLQPRNRGAHAASTRSGHTHAAPDCSRSLIGVTCFDGRSTVASVSLRWQPDASPLGLTLATMAQRERGQLASASGTADYRGLVTGGWIEADWQVRPDWTLALRAERLASDHRLIGPGATGVAADAALTPNQPAWRLAVSAGWTPAPGWQLLAETGTERAEPAAGRRPVWAGLRLIWQGRHTAELPF</sequence>
<keyword evidence="1" id="KW-0732">Signal</keyword>
<comment type="caution">
    <text evidence="2">The sequence shown here is derived from an EMBL/GenBank/DDBJ whole genome shotgun (WGS) entry which is preliminary data.</text>
</comment>
<evidence type="ECO:0000256" key="1">
    <source>
        <dbReference type="SAM" id="SignalP"/>
    </source>
</evidence>
<evidence type="ECO:0000313" key="2">
    <source>
        <dbReference type="EMBL" id="KDB50965.1"/>
    </source>
</evidence>
<keyword evidence="3" id="KW-1185">Reference proteome</keyword>
<dbReference type="SUPFAM" id="SSF56935">
    <property type="entry name" value="Porins"/>
    <property type="match status" value="1"/>
</dbReference>
<dbReference type="eggNOG" id="ENOG502ZC9D">
    <property type="taxonomic scope" value="Bacteria"/>
</dbReference>
<evidence type="ECO:0000313" key="3">
    <source>
        <dbReference type="Proteomes" id="UP000026714"/>
    </source>
</evidence>
<accession>A0A059KHW0</accession>
<dbReference type="AlphaFoldDB" id="A0A059KHW0"/>
<organism evidence="2 3">
    <name type="scientific">Sphaerotilus natans subsp. natans DSM 6575</name>
    <dbReference type="NCBI Taxonomy" id="1286631"/>
    <lineage>
        <taxon>Bacteria</taxon>
        <taxon>Pseudomonadati</taxon>
        <taxon>Pseudomonadota</taxon>
        <taxon>Betaproteobacteria</taxon>
        <taxon>Burkholderiales</taxon>
        <taxon>Sphaerotilaceae</taxon>
        <taxon>Sphaerotilus</taxon>
    </lineage>
</organism>
<reference evidence="2 3" key="1">
    <citation type="journal article" date="2014" name="FEMS Microbiol. Ecol.">
        <title>Sphaerotilus natans encrusted with nanoball-shaped Fe(III) oxide minerals formed by nitrate-reducing mixotrophic Fe(II) oxidation.</title>
        <authorList>
            <person name="Park S."/>
            <person name="Kim D.H."/>
            <person name="Lee J.H."/>
            <person name="Hur H.G."/>
        </authorList>
    </citation>
    <scope>NUCLEOTIDE SEQUENCE [LARGE SCALE GENOMIC DNA]</scope>
    <source>
        <strain evidence="2 3">DSM 6575</strain>
    </source>
</reference>